<dbReference type="InterPro" id="IPR036179">
    <property type="entry name" value="Ig-like_dom_sf"/>
</dbReference>
<evidence type="ECO:0000256" key="9">
    <source>
        <dbReference type="ARBA" id="ARBA00023319"/>
    </source>
</evidence>
<comment type="subcellular location">
    <subcellularLocation>
        <location evidence="1">Membrane</location>
        <topology evidence="1">Single-pass type I membrane protein</topology>
    </subcellularLocation>
</comment>
<dbReference type="PROSITE" id="PS50835">
    <property type="entry name" value="IG_LIKE"/>
    <property type="match status" value="5"/>
</dbReference>
<evidence type="ECO:0000256" key="5">
    <source>
        <dbReference type="ARBA" id="ARBA00022989"/>
    </source>
</evidence>
<keyword evidence="7" id="KW-1015">Disulfide bond</keyword>
<feature type="domain" description="Ig-like" evidence="13">
    <location>
        <begin position="468"/>
        <end position="562"/>
    </location>
</feature>
<feature type="domain" description="Ig-like" evidence="13">
    <location>
        <begin position="155"/>
        <end position="275"/>
    </location>
</feature>
<evidence type="ECO:0000256" key="3">
    <source>
        <dbReference type="ARBA" id="ARBA00022729"/>
    </source>
</evidence>
<evidence type="ECO:0000256" key="2">
    <source>
        <dbReference type="ARBA" id="ARBA00022692"/>
    </source>
</evidence>
<keyword evidence="9" id="KW-0393">Immunoglobulin domain</keyword>
<gene>
    <name evidence="14" type="ORF">KUF71_022285</name>
</gene>
<feature type="signal peptide" evidence="12">
    <location>
        <begin position="1"/>
        <end position="19"/>
    </location>
</feature>
<dbReference type="InterPro" id="IPR013162">
    <property type="entry name" value="CD80_C2-set"/>
</dbReference>
<evidence type="ECO:0000313" key="15">
    <source>
        <dbReference type="Proteomes" id="UP001219518"/>
    </source>
</evidence>
<keyword evidence="2 11" id="KW-0812">Transmembrane</keyword>
<dbReference type="EMBL" id="JAHWGI010000299">
    <property type="protein sequence ID" value="KAK3912697.1"/>
    <property type="molecule type" value="Genomic_DNA"/>
</dbReference>
<protein>
    <submittedName>
        <fullName evidence="14">Irregular chiasm C-roughest protein</fullName>
    </submittedName>
</protein>
<evidence type="ECO:0000256" key="10">
    <source>
        <dbReference type="SAM" id="MobiDB-lite"/>
    </source>
</evidence>
<feature type="compositionally biased region" description="Polar residues" evidence="10">
    <location>
        <begin position="629"/>
        <end position="640"/>
    </location>
</feature>
<evidence type="ECO:0000313" key="14">
    <source>
        <dbReference type="EMBL" id="KAK3912697.1"/>
    </source>
</evidence>
<feature type="compositionally biased region" description="Pro residues" evidence="10">
    <location>
        <begin position="783"/>
        <end position="805"/>
    </location>
</feature>
<dbReference type="FunFam" id="2.60.40.10:FF:000077">
    <property type="entry name" value="Kirre like nephrin family adhesion molecule 3"/>
    <property type="match status" value="1"/>
</dbReference>
<feature type="compositionally biased region" description="Basic and acidic residues" evidence="10">
    <location>
        <begin position="602"/>
        <end position="616"/>
    </location>
</feature>
<dbReference type="PANTHER" id="PTHR11640">
    <property type="entry name" value="NEPHRIN"/>
    <property type="match status" value="1"/>
</dbReference>
<dbReference type="InterPro" id="IPR003598">
    <property type="entry name" value="Ig_sub2"/>
</dbReference>
<name>A0AAE1LC49_9NEOP</name>
<keyword evidence="5 11" id="KW-1133">Transmembrane helix</keyword>
<dbReference type="GO" id="GO:0050839">
    <property type="term" value="F:cell adhesion molecule binding"/>
    <property type="evidence" value="ECO:0007669"/>
    <property type="project" value="TreeGrafter"/>
</dbReference>
<evidence type="ECO:0000256" key="12">
    <source>
        <dbReference type="SAM" id="SignalP"/>
    </source>
</evidence>
<evidence type="ECO:0000259" key="13">
    <source>
        <dbReference type="PROSITE" id="PS50835"/>
    </source>
</evidence>
<dbReference type="InterPro" id="IPR013783">
    <property type="entry name" value="Ig-like_fold"/>
</dbReference>
<dbReference type="GO" id="GO:0005911">
    <property type="term" value="C:cell-cell junction"/>
    <property type="evidence" value="ECO:0007669"/>
    <property type="project" value="TreeGrafter"/>
</dbReference>
<evidence type="ECO:0000256" key="11">
    <source>
        <dbReference type="SAM" id="Phobius"/>
    </source>
</evidence>
<dbReference type="SUPFAM" id="SSF48726">
    <property type="entry name" value="Immunoglobulin"/>
    <property type="match status" value="4"/>
</dbReference>
<dbReference type="AlphaFoldDB" id="A0AAE1LC49"/>
<sequence length="851" mass="91530">MLTALLLLVLTGPGVMVLAGPAPEPGPRPAPDPEPDGHIAESGEKTEQYFAMEPQDQVAIEGTKVTLPCRVENKKGTLQWTKDDFGLGPHRNLSGFDRYQMVGSDEEGDYSLEINPVQLEDDARYQCQVSPGRNGEPGVRSRFAHLTVLVPPEPPRIVQGDHLETTEDREIELECESAAGKPAAEVTIARAASDVSAITFPLYITAALLSRQITWIDGAGNVLRGEDIKSEDPETRRITVRSVLKVVPKKHHHNTTFTCQAQNQADRTYRSVRLQLYVKYAPNVTVTVTETSGGGGGGAGAHSRHHIPEGADVRLHCHADANPPEVRYRWFLDGEPVVDTEGSAATDLVLRNVTRRHHDAIVKCQVENKVGKSEGSETLDVTYAPRFRQRPVTVQAELDSTVTLTCDVDGNPPPEVTWIHEDKDRVVGSSPNLTFKVEAERAGRYYCRASVPGYAEIGAEAAVLVRGPPRVLSPHTQWGHPGDNARVECVVSSVPRPDKILWSYNAQEISTYDPDFSILDDPLPDGLKSTLIVRESQQHHYGVYNCTAANAYGSVTAHIHLRAQKSYPLLIILTGVIGGVVVIIAITMVVILCQRRVKKPPVDNHEAEKQCRESDRSSNISDMKLELRTGSSVSRPGSETGSERGVGGVPLAGPVHLPAALNGAHGDHLYRYSSEYPEPSFPPKTLSKDGQNNNGYVPYVDYSRDYTPPPSLSLLTPLDGHLVGLPGAHGAHVSSPLACVDPRYSAAYGNPYLRTSSASLLPPHTSPAPSASPSTASTGPIGGPGPGPGPAPLGPPNGPPPPPPYSTAVRAHGLNGAAPQVARLPNSPTSQYIVPSSQMATIKRGTLATHV</sequence>
<accession>A0AAE1LC49</accession>
<reference evidence="14" key="2">
    <citation type="journal article" date="2023" name="BMC Genomics">
        <title>Pest status, molecular evolution, and epigenetic factors derived from the genome assembly of Frankliniella fusca, a thysanopteran phytovirus vector.</title>
        <authorList>
            <person name="Catto M.A."/>
            <person name="Labadie P.E."/>
            <person name="Jacobson A.L."/>
            <person name="Kennedy G.G."/>
            <person name="Srinivasan R."/>
            <person name="Hunt B.G."/>
        </authorList>
    </citation>
    <scope>NUCLEOTIDE SEQUENCE</scope>
    <source>
        <strain evidence="14">PL_HMW_Pooled</strain>
    </source>
</reference>
<feature type="compositionally biased region" description="Low complexity" evidence="10">
    <location>
        <begin position="759"/>
        <end position="779"/>
    </location>
</feature>
<feature type="transmembrane region" description="Helical" evidence="11">
    <location>
        <begin position="567"/>
        <end position="592"/>
    </location>
</feature>
<feature type="region of interest" description="Disordered" evidence="10">
    <location>
        <begin position="674"/>
        <end position="702"/>
    </location>
</feature>
<feature type="chain" id="PRO_5042268417" evidence="12">
    <location>
        <begin position="20"/>
        <end position="851"/>
    </location>
</feature>
<reference evidence="14" key="1">
    <citation type="submission" date="2021-07" db="EMBL/GenBank/DDBJ databases">
        <authorList>
            <person name="Catto M.A."/>
            <person name="Jacobson A."/>
            <person name="Kennedy G."/>
            <person name="Labadie P."/>
            <person name="Hunt B.G."/>
            <person name="Srinivasan R."/>
        </authorList>
    </citation>
    <scope>NUCLEOTIDE SEQUENCE</scope>
    <source>
        <strain evidence="14">PL_HMW_Pooled</strain>
        <tissue evidence="14">Head</tissue>
    </source>
</reference>
<dbReference type="Pfam" id="PF13927">
    <property type="entry name" value="Ig_3"/>
    <property type="match status" value="4"/>
</dbReference>
<feature type="compositionally biased region" description="Pro residues" evidence="10">
    <location>
        <begin position="22"/>
        <end position="32"/>
    </location>
</feature>
<dbReference type="Gene3D" id="2.60.40.10">
    <property type="entry name" value="Immunoglobulins"/>
    <property type="match status" value="5"/>
</dbReference>
<evidence type="ECO:0000256" key="8">
    <source>
        <dbReference type="ARBA" id="ARBA00023180"/>
    </source>
</evidence>
<keyword evidence="3 12" id="KW-0732">Signal</keyword>
<evidence type="ECO:0000256" key="4">
    <source>
        <dbReference type="ARBA" id="ARBA00022737"/>
    </source>
</evidence>
<dbReference type="SMART" id="SM00408">
    <property type="entry name" value="IGc2"/>
    <property type="match status" value="5"/>
</dbReference>
<comment type="caution">
    <text evidence="14">The sequence shown here is derived from an EMBL/GenBank/DDBJ whole genome shotgun (WGS) entry which is preliminary data.</text>
</comment>
<evidence type="ECO:0000256" key="6">
    <source>
        <dbReference type="ARBA" id="ARBA00023136"/>
    </source>
</evidence>
<evidence type="ECO:0000256" key="7">
    <source>
        <dbReference type="ARBA" id="ARBA00023157"/>
    </source>
</evidence>
<feature type="region of interest" description="Disordered" evidence="10">
    <location>
        <begin position="759"/>
        <end position="832"/>
    </location>
</feature>
<dbReference type="SMART" id="SM00409">
    <property type="entry name" value="IG"/>
    <property type="match status" value="5"/>
</dbReference>
<dbReference type="CDD" id="cd00096">
    <property type="entry name" value="Ig"/>
    <property type="match status" value="2"/>
</dbReference>
<dbReference type="GO" id="GO:0005886">
    <property type="term" value="C:plasma membrane"/>
    <property type="evidence" value="ECO:0007669"/>
    <property type="project" value="TreeGrafter"/>
</dbReference>
<feature type="domain" description="Ig-like" evidence="13">
    <location>
        <begin position="282"/>
        <end position="382"/>
    </location>
</feature>
<feature type="domain" description="Ig-like" evidence="13">
    <location>
        <begin position="385"/>
        <end position="464"/>
    </location>
</feature>
<dbReference type="InterPro" id="IPR003599">
    <property type="entry name" value="Ig_sub"/>
</dbReference>
<evidence type="ECO:0000256" key="1">
    <source>
        <dbReference type="ARBA" id="ARBA00004479"/>
    </source>
</evidence>
<dbReference type="Pfam" id="PF08205">
    <property type="entry name" value="C2-set_2"/>
    <property type="match status" value="1"/>
</dbReference>
<organism evidence="14 15">
    <name type="scientific">Frankliniella fusca</name>
    <dbReference type="NCBI Taxonomy" id="407009"/>
    <lineage>
        <taxon>Eukaryota</taxon>
        <taxon>Metazoa</taxon>
        <taxon>Ecdysozoa</taxon>
        <taxon>Arthropoda</taxon>
        <taxon>Hexapoda</taxon>
        <taxon>Insecta</taxon>
        <taxon>Pterygota</taxon>
        <taxon>Neoptera</taxon>
        <taxon>Paraneoptera</taxon>
        <taxon>Thysanoptera</taxon>
        <taxon>Terebrantia</taxon>
        <taxon>Thripoidea</taxon>
        <taxon>Thripidae</taxon>
        <taxon>Frankliniella</taxon>
    </lineage>
</organism>
<feature type="region of interest" description="Disordered" evidence="10">
    <location>
        <begin position="20"/>
        <end position="40"/>
    </location>
</feature>
<feature type="domain" description="Ig-like" evidence="13">
    <location>
        <begin position="35"/>
        <end position="130"/>
    </location>
</feature>
<dbReference type="GO" id="GO:0098609">
    <property type="term" value="P:cell-cell adhesion"/>
    <property type="evidence" value="ECO:0007669"/>
    <property type="project" value="TreeGrafter"/>
</dbReference>
<dbReference type="Proteomes" id="UP001219518">
    <property type="component" value="Unassembled WGS sequence"/>
</dbReference>
<proteinExistence type="predicted"/>
<dbReference type="InterPro" id="IPR007110">
    <property type="entry name" value="Ig-like_dom"/>
</dbReference>
<dbReference type="InterPro" id="IPR051275">
    <property type="entry name" value="Cell_adhesion_signaling"/>
</dbReference>
<keyword evidence="4" id="KW-0677">Repeat</keyword>
<keyword evidence="6 11" id="KW-0472">Membrane</keyword>
<dbReference type="PANTHER" id="PTHR11640:SF31">
    <property type="entry name" value="IRREGULAR CHIASM C-ROUGHEST PROTEIN-RELATED"/>
    <property type="match status" value="1"/>
</dbReference>
<keyword evidence="15" id="KW-1185">Reference proteome</keyword>
<feature type="region of interest" description="Disordered" evidence="10">
    <location>
        <begin position="602"/>
        <end position="649"/>
    </location>
</feature>
<keyword evidence="8" id="KW-0325">Glycoprotein</keyword>